<keyword evidence="2" id="KW-1185">Reference proteome</keyword>
<gene>
    <name evidence="1" type="ORF">BHF72_2112</name>
</gene>
<evidence type="ECO:0000313" key="1">
    <source>
        <dbReference type="EMBL" id="OEL11243.1"/>
    </source>
</evidence>
<evidence type="ECO:0000313" key="2">
    <source>
        <dbReference type="Proteomes" id="UP000095601"/>
    </source>
</evidence>
<name>A0A1E5UE97_9FLAO</name>
<sequence>MKNRLEIKFVLSFLAVFDSNEYKSKYTKVSEKYNFGI</sequence>
<proteinExistence type="predicted"/>
<protein>
    <submittedName>
        <fullName evidence="1">Uncharacterized protein</fullName>
    </submittedName>
</protein>
<dbReference type="Proteomes" id="UP000095601">
    <property type="component" value="Unassembled WGS sequence"/>
</dbReference>
<organism evidence="1 2">
    <name type="scientific">Cloacibacterium normanense</name>
    <dbReference type="NCBI Taxonomy" id="237258"/>
    <lineage>
        <taxon>Bacteria</taxon>
        <taxon>Pseudomonadati</taxon>
        <taxon>Bacteroidota</taxon>
        <taxon>Flavobacteriia</taxon>
        <taxon>Flavobacteriales</taxon>
        <taxon>Weeksellaceae</taxon>
    </lineage>
</organism>
<accession>A0A1E5UE97</accession>
<comment type="caution">
    <text evidence="1">The sequence shown here is derived from an EMBL/GenBank/DDBJ whole genome shotgun (WGS) entry which is preliminary data.</text>
</comment>
<dbReference type="EMBL" id="MKGI01000043">
    <property type="protein sequence ID" value="OEL11243.1"/>
    <property type="molecule type" value="Genomic_DNA"/>
</dbReference>
<reference evidence="1 2" key="1">
    <citation type="submission" date="2016-09" db="EMBL/GenBank/DDBJ databases">
        <authorList>
            <person name="Capua I."/>
            <person name="De Benedictis P."/>
            <person name="Joannis T."/>
            <person name="Lombin L.H."/>
            <person name="Cattoli G."/>
        </authorList>
    </citation>
    <scope>NUCLEOTIDE SEQUENCE [LARGE SCALE GENOMIC DNA]</scope>
    <source>
        <strain evidence="1 2">NRS-1</strain>
    </source>
</reference>
<dbReference type="AlphaFoldDB" id="A0A1E5UE97"/>